<organism evidence="1 2">
    <name type="scientific">Paenactinomyces guangxiensis</name>
    <dbReference type="NCBI Taxonomy" id="1490290"/>
    <lineage>
        <taxon>Bacteria</taxon>
        <taxon>Bacillati</taxon>
        <taxon>Bacillota</taxon>
        <taxon>Bacilli</taxon>
        <taxon>Bacillales</taxon>
        <taxon>Thermoactinomycetaceae</taxon>
        <taxon>Paenactinomyces</taxon>
    </lineage>
</organism>
<name>A0A7W2A9B7_9BACL</name>
<dbReference type="Proteomes" id="UP000535491">
    <property type="component" value="Unassembled WGS sequence"/>
</dbReference>
<accession>A0A7W2A9B7</accession>
<keyword evidence="2" id="KW-1185">Reference proteome</keyword>
<comment type="caution">
    <text evidence="1">The sequence shown here is derived from an EMBL/GenBank/DDBJ whole genome shotgun (WGS) entry which is preliminary data.</text>
</comment>
<proteinExistence type="predicted"/>
<gene>
    <name evidence="1" type="ORF">H1191_10570</name>
</gene>
<dbReference type="AlphaFoldDB" id="A0A7W2A9B7"/>
<dbReference type="EMBL" id="JACEIQ010000009">
    <property type="protein sequence ID" value="MBA4494748.1"/>
    <property type="molecule type" value="Genomic_DNA"/>
</dbReference>
<evidence type="ECO:0000313" key="1">
    <source>
        <dbReference type="EMBL" id="MBA4494748.1"/>
    </source>
</evidence>
<dbReference type="RefSeq" id="WP_181751983.1">
    <property type="nucleotide sequence ID" value="NZ_JACEIQ010000009.1"/>
</dbReference>
<evidence type="ECO:0000313" key="2">
    <source>
        <dbReference type="Proteomes" id="UP000535491"/>
    </source>
</evidence>
<protein>
    <submittedName>
        <fullName evidence="1">Uncharacterized protein</fullName>
    </submittedName>
</protein>
<sequence>MNNNHVYQVVARTINQTLGRKAVTVDQIKSLVSQAKMIRRRQGVMGLLAFSQQIPYRLFTQEEIERLKRSPRWYELSSKMIDLMVTEGVLTPAEAGMLKRSI</sequence>
<reference evidence="1 2" key="1">
    <citation type="submission" date="2020-07" db="EMBL/GenBank/DDBJ databases">
        <authorList>
            <person name="Feng H."/>
        </authorList>
    </citation>
    <scope>NUCLEOTIDE SEQUENCE [LARGE SCALE GENOMIC DNA]</scope>
    <source>
        <strain evidence="2">s-10</strain>
    </source>
</reference>